<dbReference type="InterPro" id="IPR039425">
    <property type="entry name" value="RNA_pol_sigma-70-like"/>
</dbReference>
<name>G0A2Z6_METMM</name>
<reference evidence="7 8" key="1">
    <citation type="journal article" date="2011" name="J. Bacteriol.">
        <title>Complete Genome Sequence of the Aerobic Marine Methanotroph Methylomonas methanica MC09.</title>
        <authorList>
            <person name="Boden R."/>
            <person name="Cunliffe M."/>
            <person name="Scanlan J."/>
            <person name="Moussard H."/>
            <person name="Kits K.D."/>
            <person name="Klotz M.G."/>
            <person name="Jetten M.S."/>
            <person name="Vuilleumier S."/>
            <person name="Han J."/>
            <person name="Peters L."/>
            <person name="Mikhailova N."/>
            <person name="Teshima H."/>
            <person name="Tapia R."/>
            <person name="Kyrpides N."/>
            <person name="Ivanova N."/>
            <person name="Pagani I."/>
            <person name="Cheng J.F."/>
            <person name="Goodwin L."/>
            <person name="Han C."/>
            <person name="Hauser L."/>
            <person name="Land M.L."/>
            <person name="Lapidus A."/>
            <person name="Lucas S."/>
            <person name="Pitluck S."/>
            <person name="Woyke T."/>
            <person name="Stein L."/>
            <person name="Murrell J.C."/>
        </authorList>
    </citation>
    <scope>NUCLEOTIDE SEQUENCE [LARGE SCALE GENOMIC DNA]</scope>
    <source>
        <strain evidence="7 8">MC09</strain>
    </source>
</reference>
<dbReference type="Pfam" id="PF04542">
    <property type="entry name" value="Sigma70_r2"/>
    <property type="match status" value="1"/>
</dbReference>
<dbReference type="SUPFAM" id="SSF88946">
    <property type="entry name" value="Sigma2 domain of RNA polymerase sigma factors"/>
    <property type="match status" value="1"/>
</dbReference>
<feature type="domain" description="RNA polymerase sigma factor 70 region 4 type 2" evidence="6">
    <location>
        <begin position="111"/>
        <end position="163"/>
    </location>
</feature>
<dbReference type="GO" id="GO:0006352">
    <property type="term" value="P:DNA-templated transcription initiation"/>
    <property type="evidence" value="ECO:0007669"/>
    <property type="project" value="InterPro"/>
</dbReference>
<dbReference type="InterPro" id="IPR013249">
    <property type="entry name" value="RNA_pol_sigma70_r4_t2"/>
</dbReference>
<dbReference type="InterPro" id="IPR036388">
    <property type="entry name" value="WH-like_DNA-bd_sf"/>
</dbReference>
<dbReference type="InterPro" id="IPR013324">
    <property type="entry name" value="RNA_pol_sigma_r3/r4-like"/>
</dbReference>
<evidence type="ECO:0000313" key="7">
    <source>
        <dbReference type="EMBL" id="AEG02655.1"/>
    </source>
</evidence>
<keyword evidence="3" id="KW-0731">Sigma factor</keyword>
<reference key="2">
    <citation type="submission" date="2011-05" db="EMBL/GenBank/DDBJ databases">
        <title>Complete genome sequence of the aerobic marine methanotroph Methylomonas methanica MC09.</title>
        <authorList>
            <person name="Boden R."/>
            <person name="Cunliffe M."/>
            <person name="Scanlan J."/>
            <person name="Moussard H."/>
            <person name="Kits K.D."/>
            <person name="Klotz M."/>
            <person name="Jetten M."/>
            <person name="Vuilleumier S."/>
            <person name="Han J."/>
            <person name="Peters L."/>
            <person name="Mikhailova N."/>
            <person name="Teshima H."/>
            <person name="Tapia R."/>
            <person name="Kyrpides N."/>
            <person name="Ivanova N."/>
            <person name="Pagani I."/>
            <person name="Cheng J.-F."/>
            <person name="Goodwin L."/>
            <person name="Han C."/>
            <person name="Hauser L."/>
            <person name="Land M."/>
            <person name="Lapidus A."/>
            <person name="Lucas S."/>
            <person name="Pitluck S."/>
            <person name="Woyke T."/>
            <person name="Stein L.Y."/>
            <person name="Murrell C."/>
        </authorList>
    </citation>
    <scope>NUCLEOTIDE SEQUENCE</scope>
    <source>
        <strain>MC09</strain>
    </source>
</reference>
<dbReference type="HOGENOM" id="CLU_047691_12_3_6"/>
<dbReference type="PANTHER" id="PTHR43133:SF63">
    <property type="entry name" value="RNA POLYMERASE SIGMA FACTOR FECI-RELATED"/>
    <property type="match status" value="1"/>
</dbReference>
<evidence type="ECO:0000259" key="5">
    <source>
        <dbReference type="Pfam" id="PF04542"/>
    </source>
</evidence>
<evidence type="ECO:0000256" key="3">
    <source>
        <dbReference type="ARBA" id="ARBA00023082"/>
    </source>
</evidence>
<sequence>MTSNGFLDKLFRRHNKELLFFATQRAGNAAEDLVQEAYIRLLQHPDPESIKNVRAFLFRTTSNLSIDLHRRQMLEARYQADSTADIDMEPAAIAVTSPAPETHISHQLELDLLRDMLQELPELTRYAFVLNRIEGLSHAEIAKRLGMSVRNSERHLAIALRHLLKHPGFGG</sequence>
<dbReference type="GO" id="GO:0003677">
    <property type="term" value="F:DNA binding"/>
    <property type="evidence" value="ECO:0007669"/>
    <property type="project" value="InterPro"/>
</dbReference>
<evidence type="ECO:0000259" key="6">
    <source>
        <dbReference type="Pfam" id="PF08281"/>
    </source>
</evidence>
<evidence type="ECO:0000256" key="2">
    <source>
        <dbReference type="ARBA" id="ARBA00023015"/>
    </source>
</evidence>
<organism evidence="7 8">
    <name type="scientific">Methylomonas methanica (strain DSM 25384 / MC09)</name>
    <dbReference type="NCBI Taxonomy" id="857087"/>
    <lineage>
        <taxon>Bacteria</taxon>
        <taxon>Pseudomonadati</taxon>
        <taxon>Pseudomonadota</taxon>
        <taxon>Gammaproteobacteria</taxon>
        <taxon>Methylococcales</taxon>
        <taxon>Methylococcaceae</taxon>
        <taxon>Methylomonas</taxon>
    </lineage>
</organism>
<dbReference type="InterPro" id="IPR007627">
    <property type="entry name" value="RNA_pol_sigma70_r2"/>
</dbReference>
<evidence type="ECO:0000256" key="1">
    <source>
        <dbReference type="ARBA" id="ARBA00010641"/>
    </source>
</evidence>
<dbReference type="AlphaFoldDB" id="G0A2Z6"/>
<dbReference type="KEGG" id="mmt:Metme_4305"/>
<keyword evidence="8" id="KW-1185">Reference proteome</keyword>
<proteinExistence type="inferred from homology"/>
<feature type="domain" description="RNA polymerase sigma-70 region 2" evidence="5">
    <location>
        <begin position="10"/>
        <end position="72"/>
    </location>
</feature>
<dbReference type="InterPro" id="IPR013325">
    <property type="entry name" value="RNA_pol_sigma_r2"/>
</dbReference>
<dbReference type="RefSeq" id="WP_013820870.1">
    <property type="nucleotide sequence ID" value="NC_015572.1"/>
</dbReference>
<keyword evidence="2" id="KW-0805">Transcription regulation</keyword>
<dbReference type="STRING" id="857087.Metme_4305"/>
<gene>
    <name evidence="7" type="ordered locus">Metme_4305</name>
</gene>
<accession>G0A2Z6</accession>
<dbReference type="NCBIfam" id="TIGR02937">
    <property type="entry name" value="sigma70-ECF"/>
    <property type="match status" value="1"/>
</dbReference>
<dbReference type="Gene3D" id="1.10.1740.10">
    <property type="match status" value="1"/>
</dbReference>
<dbReference type="Pfam" id="PF08281">
    <property type="entry name" value="Sigma70_r4_2"/>
    <property type="match status" value="1"/>
</dbReference>
<dbReference type="InterPro" id="IPR014284">
    <property type="entry name" value="RNA_pol_sigma-70_dom"/>
</dbReference>
<dbReference type="Proteomes" id="UP000008888">
    <property type="component" value="Chromosome"/>
</dbReference>
<dbReference type="PANTHER" id="PTHR43133">
    <property type="entry name" value="RNA POLYMERASE ECF-TYPE SIGMA FACTO"/>
    <property type="match status" value="1"/>
</dbReference>
<reference evidence="8" key="3">
    <citation type="submission" date="2011-05" db="EMBL/GenBank/DDBJ databases">
        <title>Complete sequence of Methylomonas methanica MC09.</title>
        <authorList>
            <consortium name="US DOE Joint Genome Institute"/>
            <person name="Lucas S."/>
            <person name="Han J."/>
            <person name="Lapidus A."/>
            <person name="Cheng J.-F."/>
            <person name="Goodwin L."/>
            <person name="Pitluck S."/>
            <person name="Peters L."/>
            <person name="Mikhailova N."/>
            <person name="Teshima H."/>
            <person name="Han C."/>
            <person name="Tapia R."/>
            <person name="Land M."/>
            <person name="Hauser L."/>
            <person name="Kyrpides N."/>
            <person name="Ivanova N."/>
            <person name="Pagani I."/>
            <person name="Stein L."/>
            <person name="Woyke T."/>
        </authorList>
    </citation>
    <scope>NUCLEOTIDE SEQUENCE [LARGE SCALE GENOMIC DNA]</scope>
    <source>
        <strain evidence="8">MC09</strain>
    </source>
</reference>
<keyword evidence="4" id="KW-0804">Transcription</keyword>
<protein>
    <submittedName>
        <fullName evidence="7">RNA polymerase, sigma-24 subunit, ECF subfamily</fullName>
    </submittedName>
</protein>
<dbReference type="OrthoDB" id="9797134at2"/>
<dbReference type="GO" id="GO:0016987">
    <property type="term" value="F:sigma factor activity"/>
    <property type="evidence" value="ECO:0007669"/>
    <property type="project" value="UniProtKB-KW"/>
</dbReference>
<dbReference type="SUPFAM" id="SSF88659">
    <property type="entry name" value="Sigma3 and sigma4 domains of RNA polymerase sigma factors"/>
    <property type="match status" value="1"/>
</dbReference>
<evidence type="ECO:0000313" key="8">
    <source>
        <dbReference type="Proteomes" id="UP000008888"/>
    </source>
</evidence>
<dbReference type="Gene3D" id="1.10.10.10">
    <property type="entry name" value="Winged helix-like DNA-binding domain superfamily/Winged helix DNA-binding domain"/>
    <property type="match status" value="1"/>
</dbReference>
<dbReference type="eggNOG" id="COG1595">
    <property type="taxonomic scope" value="Bacteria"/>
</dbReference>
<evidence type="ECO:0000256" key="4">
    <source>
        <dbReference type="ARBA" id="ARBA00023163"/>
    </source>
</evidence>
<comment type="similarity">
    <text evidence="1">Belongs to the sigma-70 factor family. ECF subfamily.</text>
</comment>
<dbReference type="EMBL" id="CP002738">
    <property type="protein sequence ID" value="AEG02655.1"/>
    <property type="molecule type" value="Genomic_DNA"/>
</dbReference>